<protein>
    <submittedName>
        <fullName evidence="2">Os03g0591900 protein</fullName>
    </submittedName>
</protein>
<reference evidence="2 3" key="3">
    <citation type="journal article" date="2013" name="Rice">
        <title>Improvement of the Oryza sativa Nipponbare reference genome using next generation sequence and optical map data.</title>
        <authorList>
            <person name="Kawahara Y."/>
            <person name="de la Bastide M."/>
            <person name="Hamilton J.P."/>
            <person name="Kanamori H."/>
            <person name="McCombie W.R."/>
            <person name="Ouyang S."/>
            <person name="Schwartz D.C."/>
            <person name="Tanaka T."/>
            <person name="Wu J."/>
            <person name="Zhou S."/>
            <person name="Childs K.L."/>
            <person name="Davidson R.M."/>
            <person name="Lin H."/>
            <person name="Quesada-Ocampo L."/>
            <person name="Vaillancourt B."/>
            <person name="Sakai H."/>
            <person name="Lee S.S."/>
            <person name="Kim J."/>
            <person name="Numa H."/>
            <person name="Itoh T."/>
            <person name="Buell C.R."/>
            <person name="Matsumoto T."/>
        </authorList>
    </citation>
    <scope>NUCLEOTIDE SEQUENCE [LARGE SCALE GENOMIC DNA]</scope>
    <source>
        <strain evidence="3">cv. Nipponbare</strain>
    </source>
</reference>
<keyword evidence="3" id="KW-1185">Reference proteome</keyword>
<accession>A0A0P0W0H8</accession>
<proteinExistence type="predicted"/>
<dbReference type="PaxDb" id="39947-A0A0P0W0H8"/>
<dbReference type="STRING" id="39947.A0A0P0W0H8"/>
<reference evidence="2 3" key="2">
    <citation type="journal article" date="2013" name="Plant Cell Physiol.">
        <title>Rice Annotation Project Database (RAP-DB): an integrative and interactive database for rice genomics.</title>
        <authorList>
            <person name="Sakai H."/>
            <person name="Lee S.S."/>
            <person name="Tanaka T."/>
            <person name="Numa H."/>
            <person name="Kim J."/>
            <person name="Kawahara Y."/>
            <person name="Wakimoto H."/>
            <person name="Yang C.C."/>
            <person name="Iwamoto M."/>
            <person name="Abe T."/>
            <person name="Yamada Y."/>
            <person name="Muto A."/>
            <person name="Inokuchi H."/>
            <person name="Ikemura T."/>
            <person name="Matsumoto T."/>
            <person name="Sasaki T."/>
            <person name="Itoh T."/>
        </authorList>
    </citation>
    <scope>NUCLEOTIDE SEQUENCE [LARGE SCALE GENOMIC DNA]</scope>
    <source>
        <strain evidence="3">cv. Nipponbare</strain>
    </source>
</reference>
<name>A0A0P0W0H8_ORYSJ</name>
<gene>
    <name evidence="2" type="ordered locus">Os03g0591900</name>
    <name evidence="2" type="ORF">OSNPB_030591900</name>
</gene>
<organism evidence="2 3">
    <name type="scientific">Oryza sativa subsp. japonica</name>
    <name type="common">Rice</name>
    <dbReference type="NCBI Taxonomy" id="39947"/>
    <lineage>
        <taxon>Eukaryota</taxon>
        <taxon>Viridiplantae</taxon>
        <taxon>Streptophyta</taxon>
        <taxon>Embryophyta</taxon>
        <taxon>Tracheophyta</taxon>
        <taxon>Spermatophyta</taxon>
        <taxon>Magnoliopsida</taxon>
        <taxon>Liliopsida</taxon>
        <taxon>Poales</taxon>
        <taxon>Poaceae</taxon>
        <taxon>BOP clade</taxon>
        <taxon>Oryzoideae</taxon>
        <taxon>Oryzeae</taxon>
        <taxon>Oryzinae</taxon>
        <taxon>Oryza</taxon>
        <taxon>Oryza sativa</taxon>
    </lineage>
</organism>
<dbReference type="EMBL" id="AP014959">
    <property type="protein sequence ID" value="BAS85133.1"/>
    <property type="molecule type" value="Genomic_DNA"/>
</dbReference>
<sequence length="98" mass="9835">MYLCLSELRVVVASTPDAAREVLKTHDAAMSTAVSANFGDGVGYSSRRTARGGATSAGSARSSCSAPSGCARSAPSARSRTPASSVPSSPPLHPPASR</sequence>
<reference evidence="3" key="1">
    <citation type="journal article" date="2005" name="Nature">
        <title>The map-based sequence of the rice genome.</title>
        <authorList>
            <consortium name="International rice genome sequencing project (IRGSP)"/>
            <person name="Matsumoto T."/>
            <person name="Wu J."/>
            <person name="Kanamori H."/>
            <person name="Katayose Y."/>
            <person name="Fujisawa M."/>
            <person name="Namiki N."/>
            <person name="Mizuno H."/>
            <person name="Yamamoto K."/>
            <person name="Antonio B.A."/>
            <person name="Baba T."/>
            <person name="Sakata K."/>
            <person name="Nagamura Y."/>
            <person name="Aoki H."/>
            <person name="Arikawa K."/>
            <person name="Arita K."/>
            <person name="Bito T."/>
            <person name="Chiden Y."/>
            <person name="Fujitsuka N."/>
            <person name="Fukunaka R."/>
            <person name="Hamada M."/>
            <person name="Harada C."/>
            <person name="Hayashi A."/>
            <person name="Hijishita S."/>
            <person name="Honda M."/>
            <person name="Hosokawa S."/>
            <person name="Ichikawa Y."/>
            <person name="Idonuma A."/>
            <person name="Iijima M."/>
            <person name="Ikeda M."/>
            <person name="Ikeno M."/>
            <person name="Ito K."/>
            <person name="Ito S."/>
            <person name="Ito T."/>
            <person name="Ito Y."/>
            <person name="Ito Y."/>
            <person name="Iwabuchi A."/>
            <person name="Kamiya K."/>
            <person name="Karasawa W."/>
            <person name="Kurita K."/>
            <person name="Katagiri S."/>
            <person name="Kikuta A."/>
            <person name="Kobayashi H."/>
            <person name="Kobayashi N."/>
            <person name="Machita K."/>
            <person name="Maehara T."/>
            <person name="Masukawa M."/>
            <person name="Mizubayashi T."/>
            <person name="Mukai Y."/>
            <person name="Nagasaki H."/>
            <person name="Nagata Y."/>
            <person name="Naito S."/>
            <person name="Nakashima M."/>
            <person name="Nakama Y."/>
            <person name="Nakamichi Y."/>
            <person name="Nakamura M."/>
            <person name="Meguro A."/>
            <person name="Negishi M."/>
            <person name="Ohta I."/>
            <person name="Ohta T."/>
            <person name="Okamoto M."/>
            <person name="Ono N."/>
            <person name="Saji S."/>
            <person name="Sakaguchi M."/>
            <person name="Sakai K."/>
            <person name="Shibata M."/>
            <person name="Shimokawa T."/>
            <person name="Song J."/>
            <person name="Takazaki Y."/>
            <person name="Terasawa K."/>
            <person name="Tsugane M."/>
            <person name="Tsuji K."/>
            <person name="Ueda S."/>
            <person name="Waki K."/>
            <person name="Yamagata H."/>
            <person name="Yamamoto M."/>
            <person name="Yamamoto S."/>
            <person name="Yamane H."/>
            <person name="Yoshiki S."/>
            <person name="Yoshihara R."/>
            <person name="Yukawa K."/>
            <person name="Zhong H."/>
            <person name="Yano M."/>
            <person name="Yuan Q."/>
            <person name="Ouyang S."/>
            <person name="Liu J."/>
            <person name="Jones K.M."/>
            <person name="Gansberger K."/>
            <person name="Moffat K."/>
            <person name="Hill J."/>
            <person name="Bera J."/>
            <person name="Fadrosh D."/>
            <person name="Jin S."/>
            <person name="Johri S."/>
            <person name="Kim M."/>
            <person name="Overton L."/>
            <person name="Reardon M."/>
            <person name="Tsitrin T."/>
            <person name="Vuong H."/>
            <person name="Weaver B."/>
            <person name="Ciecko A."/>
            <person name="Tallon L."/>
            <person name="Jackson J."/>
            <person name="Pai G."/>
            <person name="Aken S.V."/>
            <person name="Utterback T."/>
            <person name="Reidmuller S."/>
            <person name="Feldblyum T."/>
            <person name="Hsiao J."/>
            <person name="Zismann V."/>
            <person name="Iobst S."/>
            <person name="de Vazeille A.R."/>
            <person name="Buell C.R."/>
            <person name="Ying K."/>
            <person name="Li Y."/>
            <person name="Lu T."/>
            <person name="Huang Y."/>
            <person name="Zhao Q."/>
            <person name="Feng Q."/>
            <person name="Zhang L."/>
            <person name="Zhu J."/>
            <person name="Weng Q."/>
            <person name="Mu J."/>
            <person name="Lu Y."/>
            <person name="Fan D."/>
            <person name="Liu Y."/>
            <person name="Guan J."/>
            <person name="Zhang Y."/>
            <person name="Yu S."/>
            <person name="Liu X."/>
            <person name="Zhang Y."/>
            <person name="Hong G."/>
            <person name="Han B."/>
            <person name="Choisne N."/>
            <person name="Demange N."/>
            <person name="Orjeda G."/>
            <person name="Samain S."/>
            <person name="Cattolico L."/>
            <person name="Pelletier E."/>
            <person name="Couloux A."/>
            <person name="Segurens B."/>
            <person name="Wincker P."/>
            <person name="D'Hont A."/>
            <person name="Scarpelli C."/>
            <person name="Weissenbach J."/>
            <person name="Salanoubat M."/>
            <person name="Quetier F."/>
            <person name="Yu Y."/>
            <person name="Kim H.R."/>
            <person name="Rambo T."/>
            <person name="Currie J."/>
            <person name="Collura K."/>
            <person name="Luo M."/>
            <person name="Yang T."/>
            <person name="Ammiraju J.S.S."/>
            <person name="Engler F."/>
            <person name="Soderlund C."/>
            <person name="Wing R.A."/>
            <person name="Palmer L.E."/>
            <person name="de la Bastide M."/>
            <person name="Spiegel L."/>
            <person name="Nascimento L."/>
            <person name="Zutavern T."/>
            <person name="O'Shaughnessy A."/>
            <person name="Dike S."/>
            <person name="Dedhia N."/>
            <person name="Preston R."/>
            <person name="Balija V."/>
            <person name="McCombie W.R."/>
            <person name="Chow T."/>
            <person name="Chen H."/>
            <person name="Chung M."/>
            <person name="Chen C."/>
            <person name="Shaw J."/>
            <person name="Wu H."/>
            <person name="Hsiao K."/>
            <person name="Chao Y."/>
            <person name="Chu M."/>
            <person name="Cheng C."/>
            <person name="Hour A."/>
            <person name="Lee P."/>
            <person name="Lin S."/>
            <person name="Lin Y."/>
            <person name="Liou J."/>
            <person name="Liu S."/>
            <person name="Hsing Y."/>
            <person name="Raghuvanshi S."/>
            <person name="Mohanty A."/>
            <person name="Bharti A.K."/>
            <person name="Gaur A."/>
            <person name="Gupta V."/>
            <person name="Kumar D."/>
            <person name="Ravi V."/>
            <person name="Vij S."/>
            <person name="Kapur A."/>
            <person name="Khurana P."/>
            <person name="Khurana P."/>
            <person name="Khurana J.P."/>
            <person name="Tyagi A.K."/>
            <person name="Gaikwad K."/>
            <person name="Singh A."/>
            <person name="Dalal V."/>
            <person name="Srivastava S."/>
            <person name="Dixit A."/>
            <person name="Pal A.K."/>
            <person name="Ghazi I.A."/>
            <person name="Yadav M."/>
            <person name="Pandit A."/>
            <person name="Bhargava A."/>
            <person name="Sureshbabu K."/>
            <person name="Batra K."/>
            <person name="Sharma T.R."/>
            <person name="Mohapatra T."/>
            <person name="Singh N.K."/>
            <person name="Messing J."/>
            <person name="Nelson A.B."/>
            <person name="Fuks G."/>
            <person name="Kavchok S."/>
            <person name="Keizer G."/>
            <person name="Linton E."/>
            <person name="Llaca V."/>
            <person name="Song R."/>
            <person name="Tanyolac B."/>
            <person name="Young S."/>
            <person name="Ho-Il K."/>
            <person name="Hahn J.H."/>
            <person name="Sangsakoo G."/>
            <person name="Vanavichit A."/>
            <person name="de Mattos Luiz.A.T."/>
            <person name="Zimmer P.D."/>
            <person name="Malone G."/>
            <person name="Dellagostin O."/>
            <person name="de Oliveira A.C."/>
            <person name="Bevan M."/>
            <person name="Bancroft I."/>
            <person name="Minx P."/>
            <person name="Cordum H."/>
            <person name="Wilson R."/>
            <person name="Cheng Z."/>
            <person name="Jin W."/>
            <person name="Jiang J."/>
            <person name="Leong S.A."/>
            <person name="Iwama H."/>
            <person name="Gojobori T."/>
            <person name="Itoh T."/>
            <person name="Niimura Y."/>
            <person name="Fujii Y."/>
            <person name="Habara T."/>
            <person name="Sakai H."/>
            <person name="Sato Y."/>
            <person name="Wilson G."/>
            <person name="Kumar K."/>
            <person name="McCouch S."/>
            <person name="Juretic N."/>
            <person name="Hoen D."/>
            <person name="Wright S."/>
            <person name="Bruskiewich R."/>
            <person name="Bureau T."/>
            <person name="Miyao A."/>
            <person name="Hirochika H."/>
            <person name="Nishikawa T."/>
            <person name="Kadowaki K."/>
            <person name="Sugiura M."/>
            <person name="Burr B."/>
            <person name="Sasaki T."/>
        </authorList>
    </citation>
    <scope>NUCLEOTIDE SEQUENCE [LARGE SCALE GENOMIC DNA]</scope>
    <source>
        <strain evidence="3">cv. Nipponbare</strain>
    </source>
</reference>
<evidence type="ECO:0000256" key="1">
    <source>
        <dbReference type="SAM" id="MobiDB-lite"/>
    </source>
</evidence>
<dbReference type="InParanoid" id="A0A0P0W0H8"/>
<feature type="compositionally biased region" description="Low complexity" evidence="1">
    <location>
        <begin position="45"/>
        <end position="87"/>
    </location>
</feature>
<evidence type="ECO:0000313" key="2">
    <source>
        <dbReference type="EMBL" id="BAS85133.1"/>
    </source>
</evidence>
<feature type="region of interest" description="Disordered" evidence="1">
    <location>
        <begin position="36"/>
        <end position="98"/>
    </location>
</feature>
<dbReference type="Proteomes" id="UP000059680">
    <property type="component" value="Chromosome 3"/>
</dbReference>
<dbReference type="AlphaFoldDB" id="A0A0P0W0H8"/>
<feature type="compositionally biased region" description="Pro residues" evidence="1">
    <location>
        <begin position="88"/>
        <end position="98"/>
    </location>
</feature>
<evidence type="ECO:0000313" key="3">
    <source>
        <dbReference type="Proteomes" id="UP000059680"/>
    </source>
</evidence>